<reference evidence="3" key="1">
    <citation type="journal article" date="2019" name="Int. J. Syst. Evol. Microbiol.">
        <title>The Global Catalogue of Microorganisms (GCM) 10K type strain sequencing project: providing services to taxonomists for standard genome sequencing and annotation.</title>
        <authorList>
            <consortium name="The Broad Institute Genomics Platform"/>
            <consortium name="The Broad Institute Genome Sequencing Center for Infectious Disease"/>
            <person name="Wu L."/>
            <person name="Ma J."/>
        </authorList>
    </citation>
    <scope>NUCLEOTIDE SEQUENCE [LARGE SCALE GENOMIC DNA]</scope>
    <source>
        <strain evidence="3">NBRC 111756</strain>
    </source>
</reference>
<evidence type="ECO:0000313" key="3">
    <source>
        <dbReference type="Proteomes" id="UP001596422"/>
    </source>
</evidence>
<accession>A0ABW2A9Y6</accession>
<sequence>MASRKAPALRALPPSATDTGKLSGDISSRVGRIVKTELFFPVIWLRVSRKSSFALAESEDEIAGLSKQTAFQLTQRGCPAGDISAIAGEPTMAYASQLPEPKFNAIYDELYKRSETAAKAAYQAKLEKAKTRKQREACAGHYPSDWSKLFDLWCRDKVTNLHVLDCLRIGHVYSGEDLSGTSIH</sequence>
<dbReference type="RefSeq" id="WP_379914160.1">
    <property type="nucleotide sequence ID" value="NZ_JBHSWE010000002.1"/>
</dbReference>
<organism evidence="2 3">
    <name type="scientific">Marinobacterium aestuariivivens</name>
    <dbReference type="NCBI Taxonomy" id="1698799"/>
    <lineage>
        <taxon>Bacteria</taxon>
        <taxon>Pseudomonadati</taxon>
        <taxon>Pseudomonadota</taxon>
        <taxon>Gammaproteobacteria</taxon>
        <taxon>Oceanospirillales</taxon>
        <taxon>Oceanospirillaceae</taxon>
        <taxon>Marinobacterium</taxon>
    </lineage>
</organism>
<keyword evidence="3" id="KW-1185">Reference proteome</keyword>
<protein>
    <submittedName>
        <fullName evidence="2">Uncharacterized protein</fullName>
    </submittedName>
</protein>
<proteinExistence type="predicted"/>
<evidence type="ECO:0000313" key="2">
    <source>
        <dbReference type="EMBL" id="MFC6674317.1"/>
    </source>
</evidence>
<gene>
    <name evidence="2" type="ORF">ACFQDL_32515</name>
</gene>
<name>A0ABW2A9Y6_9GAMM</name>
<evidence type="ECO:0000256" key="1">
    <source>
        <dbReference type="SAM" id="MobiDB-lite"/>
    </source>
</evidence>
<comment type="caution">
    <text evidence="2">The sequence shown here is derived from an EMBL/GenBank/DDBJ whole genome shotgun (WGS) entry which is preliminary data.</text>
</comment>
<feature type="region of interest" description="Disordered" evidence="1">
    <location>
        <begin position="1"/>
        <end position="23"/>
    </location>
</feature>
<dbReference type="Proteomes" id="UP001596422">
    <property type="component" value="Unassembled WGS sequence"/>
</dbReference>
<dbReference type="EMBL" id="JBHSWE010000002">
    <property type="protein sequence ID" value="MFC6674317.1"/>
    <property type="molecule type" value="Genomic_DNA"/>
</dbReference>